<dbReference type="EMBL" id="LLXJ01000653">
    <property type="protein sequence ID" value="PKC07325.1"/>
    <property type="molecule type" value="Genomic_DNA"/>
</dbReference>
<gene>
    <name evidence="2" type="ORF">RhiirA5_418352</name>
</gene>
<dbReference type="VEuPathDB" id="FungiDB:FUN_024495"/>
<accession>A0A2N0PKG9</accession>
<dbReference type="InterPro" id="IPR027417">
    <property type="entry name" value="P-loop_NTPase"/>
</dbReference>
<organism evidence="2 3">
    <name type="scientific">Rhizophagus irregularis</name>
    <dbReference type="NCBI Taxonomy" id="588596"/>
    <lineage>
        <taxon>Eukaryota</taxon>
        <taxon>Fungi</taxon>
        <taxon>Fungi incertae sedis</taxon>
        <taxon>Mucoromycota</taxon>
        <taxon>Glomeromycotina</taxon>
        <taxon>Glomeromycetes</taxon>
        <taxon>Glomerales</taxon>
        <taxon>Glomeraceae</taxon>
        <taxon>Rhizophagus</taxon>
    </lineage>
</organism>
<comment type="caution">
    <text evidence="2">The sequence shown here is derived from an EMBL/GenBank/DDBJ whole genome shotgun (WGS) entry which is preliminary data.</text>
</comment>
<dbReference type="AlphaFoldDB" id="A0A2N0PKG9"/>
<proteinExistence type="predicted"/>
<protein>
    <recommendedName>
        <fullName evidence="1">ATPase domain-containing protein</fullName>
    </recommendedName>
</protein>
<name>A0A2N0PKG9_9GLOM</name>
<dbReference type="GO" id="GO:0005524">
    <property type="term" value="F:ATP binding"/>
    <property type="evidence" value="ECO:0007669"/>
    <property type="project" value="InterPro"/>
</dbReference>
<evidence type="ECO:0000313" key="3">
    <source>
        <dbReference type="Proteomes" id="UP000232722"/>
    </source>
</evidence>
<dbReference type="VEuPathDB" id="FungiDB:RhiirFUN_004228"/>
<sequence>MSFVRAHYFHRNILPSRQISFLQPPKIILGKSNSHFLRLSQLKSFTKSVSTSSSSLQEGINPIFTAYPFITFFSSLMLVDLIYTFCQNKCTKYHIIKTFENGNQPKVEISHSKYLSRSEMIDHFKNIFNPHEDQSFYHIIYGINGIGKSTLVKTASKEVGQGVIYVEIPASVYDLNEAFAKALNMSPNKFTFTNRIARSFLEGSKEPELKQYLEAIKYGAEVYKRKHGKPPVIIYDNVDHLVAKHSKILDLLQNDAKKSADDKKYITVFVSGKNSTFNKMYSNKHIWPHAKKLVMEIGELSKEESMNYLVNKRGIKTIKEGRIDTTEAEKLYELVGGNIRDLSNVADKFLNNASFEDIKQHKLNRVFRKFCNAKLNKNQVYHKAGKNVIEALLYNNKMLDYLTYRKFFNNPDEADEVLEANVFAHHPEKHTVTFESRVIERYVQENAQYI</sequence>
<reference evidence="2 3" key="1">
    <citation type="submission" date="2016-04" db="EMBL/GenBank/DDBJ databases">
        <title>Genome analyses suggest a sexual origin of heterokaryosis in a supposedly ancient asexual fungus.</title>
        <authorList>
            <person name="Ropars J."/>
            <person name="Sedzielewska K."/>
            <person name="Noel J."/>
            <person name="Charron P."/>
            <person name="Farinelli L."/>
            <person name="Marton T."/>
            <person name="Kruger M."/>
            <person name="Pelin A."/>
            <person name="Brachmann A."/>
            <person name="Corradi N."/>
        </authorList>
    </citation>
    <scope>NUCLEOTIDE SEQUENCE [LARGE SCALE GENOMIC DNA]</scope>
    <source>
        <strain evidence="2 3">A5</strain>
    </source>
</reference>
<evidence type="ECO:0000259" key="1">
    <source>
        <dbReference type="Pfam" id="PF01637"/>
    </source>
</evidence>
<dbReference type="PANTHER" id="PTHR36168:SF1">
    <property type="entry name" value="ORC1-LIKE AAA ATPASE DOMAIN-CONTAINING PROTEIN"/>
    <property type="match status" value="1"/>
</dbReference>
<dbReference type="Pfam" id="PF01637">
    <property type="entry name" value="ATPase_2"/>
    <property type="match status" value="1"/>
</dbReference>
<dbReference type="VEuPathDB" id="FungiDB:RhiirA1_460174"/>
<dbReference type="PANTHER" id="PTHR36168">
    <property type="entry name" value="CHROMOSOME 1, WHOLE GENOME SHOTGUN SEQUENCE"/>
    <property type="match status" value="1"/>
</dbReference>
<dbReference type="Proteomes" id="UP000232722">
    <property type="component" value="Unassembled WGS sequence"/>
</dbReference>
<dbReference type="InterPro" id="IPR011579">
    <property type="entry name" value="ATPase_dom"/>
</dbReference>
<reference evidence="2 3" key="2">
    <citation type="submission" date="2017-09" db="EMBL/GenBank/DDBJ databases">
        <title>Extensive intraspecific genome diversity in a model arbuscular mycorrhizal fungus.</title>
        <authorList>
            <person name="Chen E.C."/>
            <person name="Morin E."/>
            <person name="Beaudet D."/>
            <person name="Noel J."/>
            <person name="Ndikumana S."/>
            <person name="Charron P."/>
            <person name="St-Onge C."/>
            <person name="Giorgi J."/>
            <person name="Grigoriev I.V."/>
            <person name="Roux C."/>
            <person name="Martin F.M."/>
            <person name="Corradi N."/>
        </authorList>
    </citation>
    <scope>NUCLEOTIDE SEQUENCE [LARGE SCALE GENOMIC DNA]</scope>
    <source>
        <strain evidence="2 3">A5</strain>
    </source>
</reference>
<dbReference type="SUPFAM" id="SSF52540">
    <property type="entry name" value="P-loop containing nucleoside triphosphate hydrolases"/>
    <property type="match status" value="1"/>
</dbReference>
<feature type="domain" description="ATPase" evidence="1">
    <location>
        <begin position="133"/>
        <end position="344"/>
    </location>
</feature>
<dbReference type="Gene3D" id="3.40.50.300">
    <property type="entry name" value="P-loop containing nucleotide triphosphate hydrolases"/>
    <property type="match status" value="1"/>
</dbReference>
<evidence type="ECO:0000313" key="2">
    <source>
        <dbReference type="EMBL" id="PKC07325.1"/>
    </source>
</evidence>